<keyword evidence="2" id="KW-1185">Reference proteome</keyword>
<accession>A0A285PUA6</accession>
<gene>
    <name evidence="1" type="ORF">EHLA_2679</name>
</gene>
<protein>
    <recommendedName>
        <fullName evidence="3">IS256 family transposase</fullName>
    </recommendedName>
</protein>
<organism evidence="1 2">
    <name type="scientific">Anaerobutyricum hallii</name>
    <dbReference type="NCBI Taxonomy" id="39488"/>
    <lineage>
        <taxon>Bacteria</taxon>
        <taxon>Bacillati</taxon>
        <taxon>Bacillota</taxon>
        <taxon>Clostridia</taxon>
        <taxon>Lachnospirales</taxon>
        <taxon>Lachnospiraceae</taxon>
        <taxon>Anaerobutyricum</taxon>
    </lineage>
</organism>
<dbReference type="KEGG" id="ehl:EHLA_2679"/>
<dbReference type="AlphaFoldDB" id="A0A285PUA6"/>
<evidence type="ECO:0008006" key="3">
    <source>
        <dbReference type="Google" id="ProtNLM"/>
    </source>
</evidence>
<evidence type="ECO:0000313" key="2">
    <source>
        <dbReference type="Proteomes" id="UP000217549"/>
    </source>
</evidence>
<name>A0A285PUA6_9FIRM</name>
<reference evidence="2" key="1">
    <citation type="submission" date="2017-09" db="EMBL/GenBank/DDBJ databases">
        <authorList>
            <person name="Shetty A S."/>
        </authorList>
    </citation>
    <scope>NUCLEOTIDE SEQUENCE [LARGE SCALE GENOMIC DNA]</scope>
</reference>
<sequence length="67" mass="7790">MARREKKPVHKVVMTEGKRNIIQQLLQEYDIETAEDIQDALKDLLGGTIKEMMEAEMDDHLGYQKSE</sequence>
<dbReference type="EMBL" id="LT907978">
    <property type="protein sequence ID" value="SOB73233.1"/>
    <property type="molecule type" value="Genomic_DNA"/>
</dbReference>
<evidence type="ECO:0000313" key="1">
    <source>
        <dbReference type="EMBL" id="SOB73233.1"/>
    </source>
</evidence>
<proteinExistence type="predicted"/>
<dbReference type="Proteomes" id="UP000217549">
    <property type="component" value="Chromosome I"/>
</dbReference>